<dbReference type="EMBL" id="CAICTM010000630">
    <property type="protein sequence ID" value="CAB9514084.1"/>
    <property type="molecule type" value="Genomic_DNA"/>
</dbReference>
<dbReference type="Gene3D" id="3.40.50.1820">
    <property type="entry name" value="alpha/beta hydrolase"/>
    <property type="match status" value="1"/>
</dbReference>
<dbReference type="PROSITE" id="PS50222">
    <property type="entry name" value="EF_HAND_2"/>
    <property type="match status" value="1"/>
</dbReference>
<sequence>MVNNTDQVKEQLQGSMGKQFRAMGFQPKHPVALFNSLSGNVIEVIESDRMPHWVAKQPNGADGGALWVDVAKVTSAAIGNITGMGHTNTKAHRIQKWHDELIHMMDSDKDGEVDTEELITFLTQTATLQDDQLIKSVLKEAEGKTTIQLLKELGPCMPKVLSALVSAKSNAEQEIQVKNKTIEYNWEASTEFAKHMQLKGGYADPDGIKVRARSGLASMECLVANDPGGVMAKLGAALMLPVTTALKDIGYQEGVNLRGYGYDWRVPCTKLEKREQYLSKTMQDIAELVATNKGQKAVVITHSLGGVMASYFFHWVAHSDYGKAHGGVQWLEEHIQAFLPVGGPMLGTPYGSHSYITGDEGQNLAPAVFSYADRHLVVRSWGMFGMIFPCGQHLMLQPTQSVHWVRRQGCLNVHVLSVQMAGEQVDKDDNTNLQYYVMAGIKHHTTGKVAKKLKCTPIQMSSHGAIDERLLFYWNTGPESVEGTVLTVSLWRDWVGPIDKELGRGTFELGENKMTVVEGPSKGETLPGLTRNEYVEVQLPLKEKAADGLEVTATVRLKFVPFDENNMHNDFRRKDDPGAYRCGGPADACTSPAKQSQLLKALGPELGKEWAPLSTKDPSKKVTYSPMSIDQMFVLDEMVGNYEAWKECYADDPIWRKHSTEPPEGVNRIRPIYGINMPTLVGNVYRRSNKRIARYQPNTSLDLDTDCKIEHDGYACNRGIITEMPHKTPQADDPTKPLSEMTFKKRCSGDGTVAYWSLRWPITWKERGYDVKMTEVEGAGHRDILETMECLETCLVESCSRPAKYVEIIMESITYTAGSSCLSCCFNVCCCCLVCLCKCIGLNTDNVFAELSWHDNTFTTEPLLANWRRGERKVESQRRFVLGVTQEDFDKGACIGLSINTAVQMDISFGPQASGTKSVGVNINDLLKETTAQSQVVKMGTSSGARHAIKWSWRWGAADDSGKPNFG</sequence>
<dbReference type="InterPro" id="IPR002048">
    <property type="entry name" value="EF_hand_dom"/>
</dbReference>
<keyword evidence="3" id="KW-1185">Reference proteome</keyword>
<dbReference type="GO" id="GO:0005509">
    <property type="term" value="F:calcium ion binding"/>
    <property type="evidence" value="ECO:0007669"/>
    <property type="project" value="InterPro"/>
</dbReference>
<dbReference type="InterPro" id="IPR029058">
    <property type="entry name" value="AB_hydrolase_fold"/>
</dbReference>
<dbReference type="OrthoDB" id="190846at2759"/>
<dbReference type="GO" id="GO:0008374">
    <property type="term" value="F:O-acyltransferase activity"/>
    <property type="evidence" value="ECO:0007669"/>
    <property type="project" value="InterPro"/>
</dbReference>
<dbReference type="PROSITE" id="PS00018">
    <property type="entry name" value="EF_HAND_1"/>
    <property type="match status" value="1"/>
</dbReference>
<evidence type="ECO:0000313" key="2">
    <source>
        <dbReference type="EMBL" id="CAB9514084.1"/>
    </source>
</evidence>
<dbReference type="SUPFAM" id="SSF53474">
    <property type="entry name" value="alpha/beta-Hydrolases"/>
    <property type="match status" value="2"/>
</dbReference>
<evidence type="ECO:0000259" key="1">
    <source>
        <dbReference type="PROSITE" id="PS50222"/>
    </source>
</evidence>
<reference evidence="2" key="1">
    <citation type="submission" date="2020-06" db="EMBL/GenBank/DDBJ databases">
        <authorList>
            <consortium name="Plant Systems Biology data submission"/>
        </authorList>
    </citation>
    <scope>NUCLEOTIDE SEQUENCE</scope>
    <source>
        <strain evidence="2">D6</strain>
    </source>
</reference>
<proteinExistence type="predicted"/>
<name>A0A9N8E961_9STRA</name>
<keyword evidence="2" id="KW-0012">Acyltransferase</keyword>
<dbReference type="GO" id="GO:0006629">
    <property type="term" value="P:lipid metabolic process"/>
    <property type="evidence" value="ECO:0007669"/>
    <property type="project" value="InterPro"/>
</dbReference>
<protein>
    <submittedName>
        <fullName evidence="2">Phospholipid:diacylglycerol acyltransferase</fullName>
    </submittedName>
</protein>
<dbReference type="AlphaFoldDB" id="A0A9N8E961"/>
<comment type="caution">
    <text evidence="2">The sequence shown here is derived from an EMBL/GenBank/DDBJ whole genome shotgun (WGS) entry which is preliminary data.</text>
</comment>
<dbReference type="SMART" id="SM00054">
    <property type="entry name" value="EFh"/>
    <property type="match status" value="1"/>
</dbReference>
<dbReference type="PANTHER" id="PTHR11440">
    <property type="entry name" value="LECITHIN-CHOLESTEROL ACYLTRANSFERASE-RELATED"/>
    <property type="match status" value="1"/>
</dbReference>
<dbReference type="InterPro" id="IPR003386">
    <property type="entry name" value="LACT/PDAT_acylTrfase"/>
</dbReference>
<keyword evidence="2" id="KW-0808">Transferase</keyword>
<organism evidence="2 3">
    <name type="scientific">Seminavis robusta</name>
    <dbReference type="NCBI Taxonomy" id="568900"/>
    <lineage>
        <taxon>Eukaryota</taxon>
        <taxon>Sar</taxon>
        <taxon>Stramenopiles</taxon>
        <taxon>Ochrophyta</taxon>
        <taxon>Bacillariophyta</taxon>
        <taxon>Bacillariophyceae</taxon>
        <taxon>Bacillariophycidae</taxon>
        <taxon>Naviculales</taxon>
        <taxon>Naviculaceae</taxon>
        <taxon>Seminavis</taxon>
    </lineage>
</organism>
<accession>A0A9N8E961</accession>
<dbReference type="Proteomes" id="UP001153069">
    <property type="component" value="Unassembled WGS sequence"/>
</dbReference>
<dbReference type="Pfam" id="PF02450">
    <property type="entry name" value="LCAT"/>
    <property type="match status" value="1"/>
</dbReference>
<evidence type="ECO:0000313" key="3">
    <source>
        <dbReference type="Proteomes" id="UP001153069"/>
    </source>
</evidence>
<gene>
    <name evidence="2" type="ORF">SEMRO_631_G178460.1</name>
</gene>
<dbReference type="InterPro" id="IPR018247">
    <property type="entry name" value="EF_Hand_1_Ca_BS"/>
</dbReference>
<feature type="domain" description="EF-hand" evidence="1">
    <location>
        <begin position="93"/>
        <end position="128"/>
    </location>
</feature>